<feature type="non-terminal residue" evidence="1">
    <location>
        <position position="256"/>
    </location>
</feature>
<dbReference type="EMBL" id="CAJVPT010059137">
    <property type="protein sequence ID" value="CAG8761443.1"/>
    <property type="molecule type" value="Genomic_DNA"/>
</dbReference>
<comment type="caution">
    <text evidence="1">The sequence shown here is derived from an EMBL/GenBank/DDBJ whole genome shotgun (WGS) entry which is preliminary data.</text>
</comment>
<reference evidence="1" key="1">
    <citation type="submission" date="2021-06" db="EMBL/GenBank/DDBJ databases">
        <authorList>
            <person name="Kallberg Y."/>
            <person name="Tangrot J."/>
            <person name="Rosling A."/>
        </authorList>
    </citation>
    <scope>NUCLEOTIDE SEQUENCE</scope>
    <source>
        <strain evidence="1">CL356</strain>
    </source>
</reference>
<dbReference type="Proteomes" id="UP000789525">
    <property type="component" value="Unassembled WGS sequence"/>
</dbReference>
<protein>
    <submittedName>
        <fullName evidence="1">16602_t:CDS:1</fullName>
    </submittedName>
</protein>
<accession>A0ACA9QPZ2</accession>
<proteinExistence type="predicted"/>
<feature type="non-terminal residue" evidence="1">
    <location>
        <position position="1"/>
    </location>
</feature>
<keyword evidence="2" id="KW-1185">Reference proteome</keyword>
<sequence length="256" mass="29055">DMGHSERLTARPRNKRHHTSEASPPSALLRSPVNQHSHGSKRRARQDSPSPGARTPYGSLYPPKGEKRKRTASLNDLHLSTDRNPLWLAIQQHPPPLPLPSPASILPTTSHIETSPSKRLSQHGVRRWHALMELVSTEEGYVRDLKILVRIYLEQLSSVVSLEEDARTEIARNGAELLTLHKKVYRRLQRVITEEQVEKTKPATTLAQRKVEKAIKRVAEIFIKEAASFHLYESFCAGHSQALDLIRQVRGLPEWD</sequence>
<evidence type="ECO:0000313" key="1">
    <source>
        <dbReference type="EMBL" id="CAG8761443.1"/>
    </source>
</evidence>
<gene>
    <name evidence="1" type="ORF">ACOLOM_LOCUS13220</name>
</gene>
<organism evidence="1 2">
    <name type="scientific">Acaulospora colombiana</name>
    <dbReference type="NCBI Taxonomy" id="27376"/>
    <lineage>
        <taxon>Eukaryota</taxon>
        <taxon>Fungi</taxon>
        <taxon>Fungi incertae sedis</taxon>
        <taxon>Mucoromycota</taxon>
        <taxon>Glomeromycotina</taxon>
        <taxon>Glomeromycetes</taxon>
        <taxon>Diversisporales</taxon>
        <taxon>Acaulosporaceae</taxon>
        <taxon>Acaulospora</taxon>
    </lineage>
</organism>
<evidence type="ECO:0000313" key="2">
    <source>
        <dbReference type="Proteomes" id="UP000789525"/>
    </source>
</evidence>
<name>A0ACA9QPZ2_9GLOM</name>